<reference evidence="5" key="1">
    <citation type="journal article" date="2021" name="Science">
        <title>Hunting the eagle killer: A cyanobacterial neurotoxin causes vacuolar myelinopathy.</title>
        <authorList>
            <person name="Breinlinger S."/>
            <person name="Phillips T.J."/>
            <person name="Haram B.N."/>
            <person name="Mares J."/>
            <person name="Martinez Yerena J.A."/>
            <person name="Hrouzek P."/>
            <person name="Sobotka R."/>
            <person name="Henderson W.M."/>
            <person name="Schmieder P."/>
            <person name="Williams S.M."/>
            <person name="Lauderdale J.D."/>
            <person name="Wilde H.D."/>
            <person name="Gerrin W."/>
            <person name="Kust A."/>
            <person name="Washington J.W."/>
            <person name="Wagner C."/>
            <person name="Geier B."/>
            <person name="Liebeke M."/>
            <person name="Enke H."/>
            <person name="Niedermeyer T.H.J."/>
            <person name="Wilde S.B."/>
        </authorList>
    </citation>
    <scope>NUCLEOTIDE SEQUENCE [LARGE SCALE GENOMIC DNA]</scope>
    <source>
        <strain evidence="5">Thurmond2011</strain>
    </source>
</reference>
<dbReference type="InterPro" id="IPR001424">
    <property type="entry name" value="SOD_Cu_Zn_dom"/>
</dbReference>
<feature type="domain" description="Superoxide dismutase copper/zinc binding" evidence="3">
    <location>
        <begin position="50"/>
        <end position="192"/>
    </location>
</feature>
<dbReference type="Proteomes" id="UP000667802">
    <property type="component" value="Unassembled WGS sequence"/>
</dbReference>
<evidence type="ECO:0000259" key="3">
    <source>
        <dbReference type="Pfam" id="PF00080"/>
    </source>
</evidence>
<protein>
    <submittedName>
        <fullName evidence="4">Superoxide dismutase family protein</fullName>
    </submittedName>
</protein>
<dbReference type="EMBL" id="JAALHA020000012">
    <property type="protein sequence ID" value="MDR9897464.1"/>
    <property type="molecule type" value="Genomic_DNA"/>
</dbReference>
<gene>
    <name evidence="4" type="ORF">G7B40_023270</name>
</gene>
<dbReference type="InterPro" id="IPR024134">
    <property type="entry name" value="SOD_Cu/Zn_/chaperone"/>
</dbReference>
<sequence length="197" mass="20804">MVIKSLLLKYLFVFGVTFGLILGCGFALVQPSQAYNPLQGKVEIAGTDITGNLSLIQLENGLVKIRGEIHGDPGTLTPGLHGLHIHAVGVCEQNAQPPFSTSGGHYDPGPYSSELPVEANHPYHLGDLPNLVVDQQGYATYNATTRVTLSESPLIFFDNNGSAIIIHQQQDQQKAGGTSAEAGGGRIACGVVTQVLD</sequence>
<dbReference type="Pfam" id="PF00080">
    <property type="entry name" value="Sod_Cu"/>
    <property type="match status" value="1"/>
</dbReference>
<dbReference type="InterPro" id="IPR036423">
    <property type="entry name" value="SOD-like_Cu/Zn_dom_sf"/>
</dbReference>
<keyword evidence="2" id="KW-0472">Membrane</keyword>
<feature type="transmembrane region" description="Helical" evidence="2">
    <location>
        <begin position="7"/>
        <end position="29"/>
    </location>
</feature>
<dbReference type="SUPFAM" id="SSF49329">
    <property type="entry name" value="Cu,Zn superoxide dismutase-like"/>
    <property type="match status" value="1"/>
</dbReference>
<comment type="similarity">
    <text evidence="1">Belongs to the Cu-Zn superoxide dismutase family.</text>
</comment>
<comment type="caution">
    <text evidence="4">The sequence shown here is derived from an EMBL/GenBank/DDBJ whole genome shotgun (WGS) entry which is preliminary data.</text>
</comment>
<dbReference type="PANTHER" id="PTHR10003">
    <property type="entry name" value="SUPEROXIDE DISMUTASE CU-ZN -RELATED"/>
    <property type="match status" value="1"/>
</dbReference>
<keyword evidence="2" id="KW-0812">Transmembrane</keyword>
<evidence type="ECO:0000313" key="5">
    <source>
        <dbReference type="Proteomes" id="UP000667802"/>
    </source>
</evidence>
<evidence type="ECO:0000256" key="2">
    <source>
        <dbReference type="SAM" id="Phobius"/>
    </source>
</evidence>
<dbReference type="PROSITE" id="PS51257">
    <property type="entry name" value="PROKAR_LIPOPROTEIN"/>
    <property type="match status" value="1"/>
</dbReference>
<keyword evidence="5" id="KW-1185">Reference proteome</keyword>
<evidence type="ECO:0000256" key="1">
    <source>
        <dbReference type="ARBA" id="ARBA00010457"/>
    </source>
</evidence>
<dbReference type="Gene3D" id="2.60.40.200">
    <property type="entry name" value="Superoxide dismutase, copper/zinc binding domain"/>
    <property type="match status" value="1"/>
</dbReference>
<evidence type="ECO:0000313" key="4">
    <source>
        <dbReference type="EMBL" id="MDR9897464.1"/>
    </source>
</evidence>
<organism evidence="4 5">
    <name type="scientific">Aetokthonos hydrillicola Thurmond2011</name>
    <dbReference type="NCBI Taxonomy" id="2712845"/>
    <lineage>
        <taxon>Bacteria</taxon>
        <taxon>Bacillati</taxon>
        <taxon>Cyanobacteriota</taxon>
        <taxon>Cyanophyceae</taxon>
        <taxon>Nostocales</taxon>
        <taxon>Hapalosiphonaceae</taxon>
        <taxon>Aetokthonos</taxon>
    </lineage>
</organism>
<dbReference type="GO" id="GO:0006801">
    <property type="term" value="P:superoxide metabolic process"/>
    <property type="evidence" value="ECO:0007669"/>
    <property type="project" value="InterPro"/>
</dbReference>
<dbReference type="RefSeq" id="WP_208339220.1">
    <property type="nucleotide sequence ID" value="NZ_CAWQFN010000498.1"/>
</dbReference>
<name>A0AAP5IA44_9CYAN</name>
<dbReference type="AlphaFoldDB" id="A0AAP5IA44"/>
<dbReference type="GO" id="GO:0005507">
    <property type="term" value="F:copper ion binding"/>
    <property type="evidence" value="ECO:0007669"/>
    <property type="project" value="InterPro"/>
</dbReference>
<accession>A0AAP5IA44</accession>
<proteinExistence type="inferred from homology"/>
<keyword evidence="2" id="KW-1133">Transmembrane helix</keyword>